<evidence type="ECO:0000313" key="2">
    <source>
        <dbReference type="EMBL" id="KOR90121.1"/>
    </source>
</evidence>
<feature type="transmembrane region" description="Helical" evidence="1">
    <location>
        <begin position="41"/>
        <end position="62"/>
    </location>
</feature>
<evidence type="ECO:0000256" key="1">
    <source>
        <dbReference type="SAM" id="Phobius"/>
    </source>
</evidence>
<keyword evidence="1" id="KW-0472">Membrane</keyword>
<sequence>MRQKQEEIKVHSKVAKLLFGSLAFVLLGIGLIYAGAESSNYFVLIIGFISMALFSLGLVFSVSKLIKSEPALLINQEGIVDKSSYAGAGAVSWNEIKNISFYQVKKEKIIAIELYDAERLISRQPLWKQKLMRINKGMAGAPIHLSSLNLSCNLYELFPLLYRRWNMSKSGGDLDIQKENI</sequence>
<keyword evidence="3" id="KW-1185">Reference proteome</keyword>
<dbReference type="AlphaFoldDB" id="A0A0M1P6K6"/>
<name>A0A0M1P6K6_9BACL</name>
<dbReference type="OrthoDB" id="4764283at2"/>
<comment type="caution">
    <text evidence="2">The sequence shown here is derived from an EMBL/GenBank/DDBJ whole genome shotgun (WGS) entry which is preliminary data.</text>
</comment>
<reference evidence="3" key="1">
    <citation type="submission" date="2015-08" db="EMBL/GenBank/DDBJ databases">
        <title>Genome sequencing project for genomic taxonomy and phylogenomics of Bacillus-like bacteria.</title>
        <authorList>
            <person name="Liu B."/>
            <person name="Wang J."/>
            <person name="Zhu Y."/>
            <person name="Liu G."/>
            <person name="Chen Q."/>
            <person name="Chen Z."/>
            <person name="Lan J."/>
            <person name="Che J."/>
            <person name="Ge C."/>
            <person name="Shi H."/>
            <person name="Pan Z."/>
            <person name="Liu X."/>
        </authorList>
    </citation>
    <scope>NUCLEOTIDE SEQUENCE [LARGE SCALE GENOMIC DNA]</scope>
    <source>
        <strain evidence="3">FJAT-22460</strain>
    </source>
</reference>
<dbReference type="PATRIC" id="fig|1705565.3.peg.4816"/>
<dbReference type="NCBIfam" id="NF041635">
    <property type="entry name" value="STM3941_fam"/>
    <property type="match status" value="1"/>
</dbReference>
<keyword evidence="1" id="KW-1133">Transmembrane helix</keyword>
<keyword evidence="1" id="KW-0812">Transmembrane</keyword>
<dbReference type="EMBL" id="LIUT01000001">
    <property type="protein sequence ID" value="KOR90121.1"/>
    <property type="molecule type" value="Genomic_DNA"/>
</dbReference>
<dbReference type="Proteomes" id="UP000036932">
    <property type="component" value="Unassembled WGS sequence"/>
</dbReference>
<gene>
    <name evidence="2" type="ORF">AM231_13895</name>
</gene>
<organism evidence="2 3">
    <name type="scientific">Paenibacillus solani</name>
    <dbReference type="NCBI Taxonomy" id="1705565"/>
    <lineage>
        <taxon>Bacteria</taxon>
        <taxon>Bacillati</taxon>
        <taxon>Bacillota</taxon>
        <taxon>Bacilli</taxon>
        <taxon>Bacillales</taxon>
        <taxon>Paenibacillaceae</taxon>
        <taxon>Paenibacillus</taxon>
    </lineage>
</organism>
<dbReference type="RefSeq" id="WP_054403068.1">
    <property type="nucleotide sequence ID" value="NZ_LIUT01000001.1"/>
</dbReference>
<feature type="transmembrane region" description="Helical" evidence="1">
    <location>
        <begin position="14"/>
        <end position="35"/>
    </location>
</feature>
<protein>
    <submittedName>
        <fullName evidence="2">Uncharacterized protein</fullName>
    </submittedName>
</protein>
<evidence type="ECO:0000313" key="3">
    <source>
        <dbReference type="Proteomes" id="UP000036932"/>
    </source>
</evidence>
<proteinExistence type="predicted"/>
<accession>A0A0M1P6K6</accession>
<dbReference type="InterPro" id="IPR048136">
    <property type="entry name" value="STM3941-like"/>
</dbReference>